<dbReference type="Gene3D" id="3.90.310.10">
    <property type="entry name" value="ENV polyprotein, receptor-binding domain"/>
    <property type="match status" value="1"/>
</dbReference>
<dbReference type="SUPFAM" id="SSF49830">
    <property type="entry name" value="ENV polyprotein, receptor-binding domain"/>
    <property type="match status" value="1"/>
</dbReference>
<proteinExistence type="predicted"/>
<dbReference type="Proteomes" id="UP000575874">
    <property type="component" value="Unassembled WGS sequence"/>
</dbReference>
<dbReference type="AlphaFoldDB" id="A0A7K7CN29"/>
<evidence type="ECO:0000313" key="2">
    <source>
        <dbReference type="EMBL" id="NWY21588.1"/>
    </source>
</evidence>
<name>A0A7K7CN29_APHCE</name>
<keyword evidence="3" id="KW-1185">Reference proteome</keyword>
<protein>
    <submittedName>
        <fullName evidence="2">ENV1 protein</fullName>
    </submittedName>
</protein>
<sequence>ARFCLQDWIFGRLHDRYIPVRKESDKSSSSPTAPENPAPVKSKQQRYLCVILLLQLLGRGQANAEHHPHQPFRWVLRHLLSDNPIKETITPGSPSFDFKLKDIFPSYLQFPNFGDSSLYQTYWCPASNPGKGYCNYPGYGHCGYWGCETIVTGNRWQPQRPDEFLQVKYAPQGCREPKFSLDKRIYLPQDGSRHTCEHYRMTILQPAHKSWASGRAWTVYVHAPTSYWVNVQIVKLLPSESQPVGPNPILTVNRNPIFSPRGPLATHRTPKSAPYDQFLSVLNATFLSLNQSNPNFTESCWLCYDAQPPFYEGIALNVPLCYSTALNPHQCRWDVPRRGVTLSQITG</sequence>
<dbReference type="Pfam" id="PF00429">
    <property type="entry name" value="TLV_coat"/>
    <property type="match status" value="1"/>
</dbReference>
<gene>
    <name evidence="2" type="primary">Env1_1</name>
    <name evidence="2" type="ORF">APHCOE_R15868</name>
</gene>
<comment type="caution">
    <text evidence="2">The sequence shown here is derived from an EMBL/GenBank/DDBJ whole genome shotgun (WGS) entry which is preliminary data.</text>
</comment>
<reference evidence="2 3" key="1">
    <citation type="submission" date="2019-09" db="EMBL/GenBank/DDBJ databases">
        <title>Bird 10,000 Genomes (B10K) Project - Family phase.</title>
        <authorList>
            <person name="Zhang G."/>
        </authorList>
    </citation>
    <scope>NUCLEOTIDE SEQUENCE [LARGE SCALE GENOMIC DNA]</scope>
    <source>
        <strain evidence="2">OUT-0022</strain>
        <tissue evidence="2">Blood</tissue>
    </source>
</reference>
<feature type="non-terminal residue" evidence="2">
    <location>
        <position position="1"/>
    </location>
</feature>
<dbReference type="InterPro" id="IPR018154">
    <property type="entry name" value="TLV/ENV_coat_polyprotein"/>
</dbReference>
<organism evidence="2 3">
    <name type="scientific">Aphelocoma coerulescens</name>
    <name type="common">Florida scrub-jay</name>
    <name type="synonym">Corvus coerulescens</name>
    <dbReference type="NCBI Taxonomy" id="39617"/>
    <lineage>
        <taxon>Eukaryota</taxon>
        <taxon>Metazoa</taxon>
        <taxon>Chordata</taxon>
        <taxon>Craniata</taxon>
        <taxon>Vertebrata</taxon>
        <taxon>Euteleostomi</taxon>
        <taxon>Archelosauria</taxon>
        <taxon>Archosauria</taxon>
        <taxon>Dinosauria</taxon>
        <taxon>Saurischia</taxon>
        <taxon>Theropoda</taxon>
        <taxon>Coelurosauria</taxon>
        <taxon>Aves</taxon>
        <taxon>Neognathae</taxon>
        <taxon>Neoaves</taxon>
        <taxon>Telluraves</taxon>
        <taxon>Australaves</taxon>
        <taxon>Passeriformes</taxon>
        <taxon>Corvoidea</taxon>
        <taxon>Corvidae</taxon>
        <taxon>Aphelocoma</taxon>
    </lineage>
</organism>
<feature type="non-terminal residue" evidence="2">
    <location>
        <position position="347"/>
    </location>
</feature>
<feature type="region of interest" description="Disordered" evidence="1">
    <location>
        <begin position="21"/>
        <end position="41"/>
    </location>
</feature>
<evidence type="ECO:0000313" key="3">
    <source>
        <dbReference type="Proteomes" id="UP000575874"/>
    </source>
</evidence>
<dbReference type="EMBL" id="VZSI01000229">
    <property type="protein sequence ID" value="NWY21588.1"/>
    <property type="molecule type" value="Genomic_DNA"/>
</dbReference>
<accession>A0A7K7CN29</accession>
<dbReference type="InterPro" id="IPR008981">
    <property type="entry name" value="FMuLV_rcpt-bd"/>
</dbReference>
<evidence type="ECO:0000256" key="1">
    <source>
        <dbReference type="SAM" id="MobiDB-lite"/>
    </source>
</evidence>